<comment type="caution">
    <text evidence="1">The sequence shown here is derived from an EMBL/GenBank/DDBJ whole genome shotgun (WGS) entry which is preliminary data.</text>
</comment>
<evidence type="ECO:0000313" key="1">
    <source>
        <dbReference type="EMBL" id="GAA0321155.1"/>
    </source>
</evidence>
<keyword evidence="2" id="KW-1185">Reference proteome</keyword>
<protein>
    <submittedName>
        <fullName evidence="1">Uncharacterized protein</fullName>
    </submittedName>
</protein>
<reference evidence="1 2" key="1">
    <citation type="journal article" date="2019" name="Int. J. Syst. Evol. Microbiol.">
        <title>The Global Catalogue of Microorganisms (GCM) 10K type strain sequencing project: providing services to taxonomists for standard genome sequencing and annotation.</title>
        <authorList>
            <consortium name="The Broad Institute Genomics Platform"/>
            <consortium name="The Broad Institute Genome Sequencing Center for Infectious Disease"/>
            <person name="Wu L."/>
            <person name="Ma J."/>
        </authorList>
    </citation>
    <scope>NUCLEOTIDE SEQUENCE [LARGE SCALE GENOMIC DNA]</scope>
    <source>
        <strain evidence="1 2">JCM 9731</strain>
    </source>
</reference>
<dbReference type="EMBL" id="BAAADJ010000009">
    <property type="protein sequence ID" value="GAA0321155.1"/>
    <property type="molecule type" value="Genomic_DNA"/>
</dbReference>
<gene>
    <name evidence="1" type="ORF">GCM10008967_09610</name>
</gene>
<dbReference type="Proteomes" id="UP001500782">
    <property type="component" value="Unassembled WGS sequence"/>
</dbReference>
<sequence length="149" mass="17339">MFGRLFPLLYWDVSYTEADLYDLEAPAVTILSDEVQGDKRTIEYHLESQRQAEEMLMKSLSTMNVSELFLNGRKVELIHDHFTENQPLLFTYIVGQSGELYVKITVDADDKVEWIVADRSYNIPETKGERSDEFSTYGDNTFIMRTILH</sequence>
<name>A0ABN0VZD2_9BACI</name>
<organism evidence="1 2">
    <name type="scientific">Bacillus carboniphilus</name>
    <dbReference type="NCBI Taxonomy" id="86663"/>
    <lineage>
        <taxon>Bacteria</taxon>
        <taxon>Bacillati</taxon>
        <taxon>Bacillota</taxon>
        <taxon>Bacilli</taxon>
        <taxon>Bacillales</taxon>
        <taxon>Bacillaceae</taxon>
        <taxon>Bacillus</taxon>
    </lineage>
</organism>
<evidence type="ECO:0000313" key="2">
    <source>
        <dbReference type="Proteomes" id="UP001500782"/>
    </source>
</evidence>
<proteinExistence type="predicted"/>
<accession>A0ABN0VZD2</accession>